<reference evidence="2" key="1">
    <citation type="submission" date="2024-07" db="EMBL/GenBank/DDBJ databases">
        <title>Two chromosome-level genome assemblies of Korean endemic species Abeliophyllum distichum and Forsythia ovata (Oleaceae).</title>
        <authorList>
            <person name="Jang H."/>
        </authorList>
    </citation>
    <scope>NUCLEOTIDE SEQUENCE [LARGE SCALE GENOMIC DNA]</scope>
</reference>
<evidence type="ECO:0000313" key="2">
    <source>
        <dbReference type="Proteomes" id="UP001604336"/>
    </source>
</evidence>
<name>A0ABD1UND2_9LAMI</name>
<sequence>MNIARGLVLKKELYSILTGFEEKFNKAEDNSNKFTEDLRAMDLRTRVWDPRMRLSGLSAQRWADERFSVAEDTIASVNHDFDTLVTPKDRQQMIEAMIEVVKVKSPSTPEYVCLNALFIEVGGYQLTKRILAIHLDWDLSFLLVEASLSA</sequence>
<evidence type="ECO:0000313" key="1">
    <source>
        <dbReference type="EMBL" id="KAL2526532.1"/>
    </source>
</evidence>
<gene>
    <name evidence="1" type="ORF">Adt_11586</name>
</gene>
<dbReference type="AlphaFoldDB" id="A0ABD1UND2"/>
<protein>
    <submittedName>
        <fullName evidence="1">Uncharacterized protein</fullName>
    </submittedName>
</protein>
<dbReference type="Proteomes" id="UP001604336">
    <property type="component" value="Unassembled WGS sequence"/>
</dbReference>
<dbReference type="EMBL" id="JBFOLK010000003">
    <property type="protein sequence ID" value="KAL2526532.1"/>
    <property type="molecule type" value="Genomic_DNA"/>
</dbReference>
<accession>A0ABD1UND2</accession>
<organism evidence="1 2">
    <name type="scientific">Abeliophyllum distichum</name>
    <dbReference type="NCBI Taxonomy" id="126358"/>
    <lineage>
        <taxon>Eukaryota</taxon>
        <taxon>Viridiplantae</taxon>
        <taxon>Streptophyta</taxon>
        <taxon>Embryophyta</taxon>
        <taxon>Tracheophyta</taxon>
        <taxon>Spermatophyta</taxon>
        <taxon>Magnoliopsida</taxon>
        <taxon>eudicotyledons</taxon>
        <taxon>Gunneridae</taxon>
        <taxon>Pentapetalae</taxon>
        <taxon>asterids</taxon>
        <taxon>lamiids</taxon>
        <taxon>Lamiales</taxon>
        <taxon>Oleaceae</taxon>
        <taxon>Forsythieae</taxon>
        <taxon>Abeliophyllum</taxon>
    </lineage>
</organism>
<comment type="caution">
    <text evidence="1">The sequence shown here is derived from an EMBL/GenBank/DDBJ whole genome shotgun (WGS) entry which is preliminary data.</text>
</comment>
<keyword evidence="2" id="KW-1185">Reference proteome</keyword>
<proteinExistence type="predicted"/>